<dbReference type="CDD" id="cd09272">
    <property type="entry name" value="RNase_HI_RT_Ty1"/>
    <property type="match status" value="1"/>
</dbReference>
<proteinExistence type="predicted"/>
<dbReference type="EMBL" id="JAUUTY010000003">
    <property type="protein sequence ID" value="KAK1662075.1"/>
    <property type="molecule type" value="Genomic_DNA"/>
</dbReference>
<dbReference type="AlphaFoldDB" id="A0AAD8SQG5"/>
<accession>A0AAD8SQG5</accession>
<protein>
    <submittedName>
        <fullName evidence="1">Uncharacterized protein</fullName>
    </submittedName>
</protein>
<evidence type="ECO:0000313" key="1">
    <source>
        <dbReference type="EMBL" id="KAK1662075.1"/>
    </source>
</evidence>
<keyword evidence="2" id="KW-1185">Reference proteome</keyword>
<organism evidence="1 2">
    <name type="scientific">Lolium multiflorum</name>
    <name type="common">Italian ryegrass</name>
    <name type="synonym">Lolium perenne subsp. multiflorum</name>
    <dbReference type="NCBI Taxonomy" id="4521"/>
    <lineage>
        <taxon>Eukaryota</taxon>
        <taxon>Viridiplantae</taxon>
        <taxon>Streptophyta</taxon>
        <taxon>Embryophyta</taxon>
        <taxon>Tracheophyta</taxon>
        <taxon>Spermatophyta</taxon>
        <taxon>Magnoliopsida</taxon>
        <taxon>Liliopsida</taxon>
        <taxon>Poales</taxon>
        <taxon>Poaceae</taxon>
        <taxon>BOP clade</taxon>
        <taxon>Pooideae</taxon>
        <taxon>Poodae</taxon>
        <taxon>Poeae</taxon>
        <taxon>Poeae Chloroplast Group 2 (Poeae type)</taxon>
        <taxon>Loliodinae</taxon>
        <taxon>Loliinae</taxon>
        <taxon>Lolium</taxon>
    </lineage>
</organism>
<sequence>MLRCKPAKFELQVDNKAAIALAKNPVHHDRSKHIDVKFHFIREHVEKGRVELVYVGTQDQLADILTKALGRVRFIELRQKLGVVMISKGQNVIDVPESTMRRELVGRYRESGVVDFNDLLLVISSRQRHKKAT</sequence>
<dbReference type="Proteomes" id="UP001231189">
    <property type="component" value="Unassembled WGS sequence"/>
</dbReference>
<name>A0AAD8SQG5_LOLMU</name>
<reference evidence="1" key="1">
    <citation type="submission" date="2023-07" db="EMBL/GenBank/DDBJ databases">
        <title>A chromosome-level genome assembly of Lolium multiflorum.</title>
        <authorList>
            <person name="Chen Y."/>
            <person name="Copetti D."/>
            <person name="Kolliker R."/>
            <person name="Studer B."/>
        </authorList>
    </citation>
    <scope>NUCLEOTIDE SEQUENCE</scope>
    <source>
        <strain evidence="1">02402/16</strain>
        <tissue evidence="1">Leaf</tissue>
    </source>
</reference>
<evidence type="ECO:0000313" key="2">
    <source>
        <dbReference type="Proteomes" id="UP001231189"/>
    </source>
</evidence>
<comment type="caution">
    <text evidence="1">The sequence shown here is derived from an EMBL/GenBank/DDBJ whole genome shotgun (WGS) entry which is preliminary data.</text>
</comment>
<gene>
    <name evidence="1" type="ORF">QYE76_050234</name>
</gene>